<comment type="caution">
    <text evidence="1">The sequence shown here is derived from an EMBL/GenBank/DDBJ whole genome shotgun (WGS) entry which is preliminary data.</text>
</comment>
<reference evidence="1 2" key="1">
    <citation type="journal article" date="2024" name="J Genomics">
        <title>Draft genome sequencing and assembly of Favolaschia claudopus CIRM-BRFM 2984 isolated from oak limbs.</title>
        <authorList>
            <person name="Navarro D."/>
            <person name="Drula E."/>
            <person name="Chaduli D."/>
            <person name="Cazenave R."/>
            <person name="Ahrendt S."/>
            <person name="Wang J."/>
            <person name="Lipzen A."/>
            <person name="Daum C."/>
            <person name="Barry K."/>
            <person name="Grigoriev I.V."/>
            <person name="Favel A."/>
            <person name="Rosso M.N."/>
            <person name="Martin F."/>
        </authorList>
    </citation>
    <scope>NUCLEOTIDE SEQUENCE [LARGE SCALE GENOMIC DNA]</scope>
    <source>
        <strain evidence="1 2">CIRM-BRFM 2984</strain>
    </source>
</reference>
<keyword evidence="2" id="KW-1185">Reference proteome</keyword>
<dbReference type="AlphaFoldDB" id="A0AAW0CHG2"/>
<proteinExistence type="predicted"/>
<evidence type="ECO:0000313" key="1">
    <source>
        <dbReference type="EMBL" id="KAK7038304.1"/>
    </source>
</evidence>
<accession>A0AAW0CHG2</accession>
<sequence length="171" mass="18472">MSLTFHTANMKQGSVSASAGSVDLGHFYTPTSNTVYHSHFDTIRTAVTSAPEQAVALVYFLPSELSFDIDAACLPAGKLHISACKSGGTCSEESIMNGPFKTVNTRALACTVTSGIPGYYRYALHVERGSVSQICRRRLTLRLATLEGFPALRRLVSTTREDSAFAVVLYL</sequence>
<dbReference type="EMBL" id="JAWWNJ010000017">
    <property type="protein sequence ID" value="KAK7038304.1"/>
    <property type="molecule type" value="Genomic_DNA"/>
</dbReference>
<organism evidence="1 2">
    <name type="scientific">Favolaschia claudopus</name>
    <dbReference type="NCBI Taxonomy" id="2862362"/>
    <lineage>
        <taxon>Eukaryota</taxon>
        <taxon>Fungi</taxon>
        <taxon>Dikarya</taxon>
        <taxon>Basidiomycota</taxon>
        <taxon>Agaricomycotina</taxon>
        <taxon>Agaricomycetes</taxon>
        <taxon>Agaricomycetidae</taxon>
        <taxon>Agaricales</taxon>
        <taxon>Marasmiineae</taxon>
        <taxon>Mycenaceae</taxon>
        <taxon>Favolaschia</taxon>
    </lineage>
</organism>
<name>A0AAW0CHG2_9AGAR</name>
<gene>
    <name evidence="1" type="ORF">R3P38DRAFT_3262745</name>
</gene>
<protein>
    <submittedName>
        <fullName evidence="1">Uncharacterized protein</fullName>
    </submittedName>
</protein>
<evidence type="ECO:0000313" key="2">
    <source>
        <dbReference type="Proteomes" id="UP001362999"/>
    </source>
</evidence>
<dbReference type="Proteomes" id="UP001362999">
    <property type="component" value="Unassembled WGS sequence"/>
</dbReference>